<dbReference type="InParanoid" id="D6U4Z4"/>
<dbReference type="RefSeq" id="WP_007919035.1">
    <property type="nucleotide sequence ID" value="NZ_ADVG01000004.1"/>
</dbReference>
<evidence type="ECO:0000259" key="7">
    <source>
        <dbReference type="PROSITE" id="PS50110"/>
    </source>
</evidence>
<keyword evidence="2" id="KW-0902">Two-component regulatory system</keyword>
<dbReference type="eggNOG" id="COG0745">
    <property type="taxonomic scope" value="Bacteria"/>
</dbReference>
<evidence type="ECO:0000256" key="5">
    <source>
        <dbReference type="ARBA" id="ARBA00023163"/>
    </source>
</evidence>
<comment type="caution">
    <text evidence="8">The sequence shown here is derived from an EMBL/GenBank/DDBJ whole genome shotgun (WGS) entry which is preliminary data.</text>
</comment>
<keyword evidence="1 6" id="KW-0597">Phosphoprotein</keyword>
<dbReference type="GO" id="GO:0032993">
    <property type="term" value="C:protein-DNA complex"/>
    <property type="evidence" value="ECO:0007669"/>
    <property type="project" value="TreeGrafter"/>
</dbReference>
<dbReference type="PANTHER" id="PTHR48111:SF1">
    <property type="entry name" value="TWO-COMPONENT RESPONSE REGULATOR ORR33"/>
    <property type="match status" value="1"/>
</dbReference>
<dbReference type="Proteomes" id="UP000004508">
    <property type="component" value="Unassembled WGS sequence"/>
</dbReference>
<organism evidence="8 9">
    <name type="scientific">Ktedonobacter racemifer DSM 44963</name>
    <dbReference type="NCBI Taxonomy" id="485913"/>
    <lineage>
        <taxon>Bacteria</taxon>
        <taxon>Bacillati</taxon>
        <taxon>Chloroflexota</taxon>
        <taxon>Ktedonobacteria</taxon>
        <taxon>Ktedonobacterales</taxon>
        <taxon>Ktedonobacteraceae</taxon>
        <taxon>Ktedonobacter</taxon>
    </lineage>
</organism>
<evidence type="ECO:0000256" key="4">
    <source>
        <dbReference type="ARBA" id="ARBA00023125"/>
    </source>
</evidence>
<evidence type="ECO:0000313" key="8">
    <source>
        <dbReference type="EMBL" id="EFH81574.1"/>
    </source>
</evidence>
<evidence type="ECO:0000256" key="3">
    <source>
        <dbReference type="ARBA" id="ARBA00023015"/>
    </source>
</evidence>
<feature type="modified residue" description="4-aspartylphosphate" evidence="6">
    <location>
        <position position="59"/>
    </location>
</feature>
<dbReference type="SMART" id="SM00448">
    <property type="entry name" value="REC"/>
    <property type="match status" value="1"/>
</dbReference>
<keyword evidence="4" id="KW-0238">DNA-binding</keyword>
<dbReference type="GO" id="GO:0005829">
    <property type="term" value="C:cytosol"/>
    <property type="evidence" value="ECO:0007669"/>
    <property type="project" value="TreeGrafter"/>
</dbReference>
<sequence>MTTTKSRVLVIDDDPDIVEVIQLLLEDAGYLVSNINQLPENANLAQICLQAQPDFIILDMLLSGQDGRHLARHLKENQSTNHIPLMMISAHPQARSQALAAGADDFLAKPFDMDEMLAKVKRYC</sequence>
<dbReference type="InterPro" id="IPR011006">
    <property type="entry name" value="CheY-like_superfamily"/>
</dbReference>
<dbReference type="GO" id="GO:0006355">
    <property type="term" value="P:regulation of DNA-templated transcription"/>
    <property type="evidence" value="ECO:0007669"/>
    <property type="project" value="TreeGrafter"/>
</dbReference>
<dbReference type="PROSITE" id="PS50110">
    <property type="entry name" value="RESPONSE_REGULATORY"/>
    <property type="match status" value="1"/>
</dbReference>
<dbReference type="Gene3D" id="3.40.50.2300">
    <property type="match status" value="1"/>
</dbReference>
<dbReference type="PANTHER" id="PTHR48111">
    <property type="entry name" value="REGULATOR OF RPOS"/>
    <property type="match status" value="1"/>
</dbReference>
<dbReference type="OrthoDB" id="9808843at2"/>
<dbReference type="GO" id="GO:0000976">
    <property type="term" value="F:transcription cis-regulatory region binding"/>
    <property type="evidence" value="ECO:0007669"/>
    <property type="project" value="TreeGrafter"/>
</dbReference>
<name>D6U4Z4_KTERA</name>
<dbReference type="InterPro" id="IPR039420">
    <property type="entry name" value="WalR-like"/>
</dbReference>
<keyword evidence="5" id="KW-0804">Transcription</keyword>
<accession>D6U4Z4</accession>
<protein>
    <submittedName>
        <fullName evidence="8">Response regulator receiver protein</fullName>
    </submittedName>
</protein>
<evidence type="ECO:0000256" key="1">
    <source>
        <dbReference type="ARBA" id="ARBA00022553"/>
    </source>
</evidence>
<evidence type="ECO:0000313" key="9">
    <source>
        <dbReference type="Proteomes" id="UP000004508"/>
    </source>
</evidence>
<keyword evidence="9" id="KW-1185">Reference proteome</keyword>
<evidence type="ECO:0000256" key="6">
    <source>
        <dbReference type="PROSITE-ProRule" id="PRU00169"/>
    </source>
</evidence>
<dbReference type="AlphaFoldDB" id="D6U4Z4"/>
<reference evidence="8 9" key="1">
    <citation type="journal article" date="2011" name="Stand. Genomic Sci.">
        <title>Non-contiguous finished genome sequence and contextual data of the filamentous soil bacterium Ktedonobacter racemifer type strain (SOSP1-21).</title>
        <authorList>
            <person name="Chang Y.J."/>
            <person name="Land M."/>
            <person name="Hauser L."/>
            <person name="Chertkov O."/>
            <person name="Del Rio T.G."/>
            <person name="Nolan M."/>
            <person name="Copeland A."/>
            <person name="Tice H."/>
            <person name="Cheng J.F."/>
            <person name="Lucas S."/>
            <person name="Han C."/>
            <person name="Goodwin L."/>
            <person name="Pitluck S."/>
            <person name="Ivanova N."/>
            <person name="Ovchinikova G."/>
            <person name="Pati A."/>
            <person name="Chen A."/>
            <person name="Palaniappan K."/>
            <person name="Mavromatis K."/>
            <person name="Liolios K."/>
            <person name="Brettin T."/>
            <person name="Fiebig A."/>
            <person name="Rohde M."/>
            <person name="Abt B."/>
            <person name="Goker M."/>
            <person name="Detter J.C."/>
            <person name="Woyke T."/>
            <person name="Bristow J."/>
            <person name="Eisen J.A."/>
            <person name="Markowitz V."/>
            <person name="Hugenholtz P."/>
            <person name="Kyrpides N.C."/>
            <person name="Klenk H.P."/>
            <person name="Lapidus A."/>
        </authorList>
    </citation>
    <scope>NUCLEOTIDE SEQUENCE [LARGE SCALE GENOMIC DNA]</scope>
    <source>
        <strain evidence="9">DSM 44963</strain>
    </source>
</reference>
<dbReference type="InterPro" id="IPR001789">
    <property type="entry name" value="Sig_transdc_resp-reg_receiver"/>
</dbReference>
<dbReference type="Pfam" id="PF00072">
    <property type="entry name" value="Response_reg"/>
    <property type="match status" value="1"/>
</dbReference>
<evidence type="ECO:0000256" key="2">
    <source>
        <dbReference type="ARBA" id="ARBA00023012"/>
    </source>
</evidence>
<dbReference type="SUPFAM" id="SSF52172">
    <property type="entry name" value="CheY-like"/>
    <property type="match status" value="1"/>
</dbReference>
<gene>
    <name evidence="8" type="ORF">Krac_2307</name>
</gene>
<proteinExistence type="predicted"/>
<keyword evidence="3" id="KW-0805">Transcription regulation</keyword>
<dbReference type="GO" id="GO:0000156">
    <property type="term" value="F:phosphorelay response regulator activity"/>
    <property type="evidence" value="ECO:0007669"/>
    <property type="project" value="TreeGrafter"/>
</dbReference>
<feature type="domain" description="Response regulatory" evidence="7">
    <location>
        <begin position="7"/>
        <end position="124"/>
    </location>
</feature>
<dbReference type="STRING" id="485913.Krac_2307"/>
<dbReference type="EMBL" id="ADVG01000004">
    <property type="protein sequence ID" value="EFH81574.1"/>
    <property type="molecule type" value="Genomic_DNA"/>
</dbReference>